<feature type="region of interest" description="Disordered" evidence="1">
    <location>
        <begin position="139"/>
        <end position="181"/>
    </location>
</feature>
<dbReference type="OrthoDB" id="5362630at2759"/>
<dbReference type="PANTHER" id="PTHR35392:SF3">
    <property type="entry name" value="ZN(2)-C6 FUNGAL-TYPE DOMAIN-CONTAINING PROTEIN"/>
    <property type="match status" value="1"/>
</dbReference>
<evidence type="ECO:0000313" key="4">
    <source>
        <dbReference type="Proteomes" id="UP000777438"/>
    </source>
</evidence>
<evidence type="ECO:0000313" key="3">
    <source>
        <dbReference type="EMBL" id="KAH6898261.1"/>
    </source>
</evidence>
<dbReference type="EMBL" id="JAGPYM010000002">
    <property type="protein sequence ID" value="KAH6898261.1"/>
    <property type="molecule type" value="Genomic_DNA"/>
</dbReference>
<dbReference type="InterPro" id="IPR052973">
    <property type="entry name" value="Fungal_sec-metab_reg_TF"/>
</dbReference>
<reference evidence="3 4" key="1">
    <citation type="journal article" date="2021" name="Nat. Commun.">
        <title>Genetic determinants of endophytism in the Arabidopsis root mycobiome.</title>
        <authorList>
            <person name="Mesny F."/>
            <person name="Miyauchi S."/>
            <person name="Thiergart T."/>
            <person name="Pickel B."/>
            <person name="Atanasova L."/>
            <person name="Karlsson M."/>
            <person name="Huettel B."/>
            <person name="Barry K.W."/>
            <person name="Haridas S."/>
            <person name="Chen C."/>
            <person name="Bauer D."/>
            <person name="Andreopoulos W."/>
            <person name="Pangilinan J."/>
            <person name="LaButti K."/>
            <person name="Riley R."/>
            <person name="Lipzen A."/>
            <person name="Clum A."/>
            <person name="Drula E."/>
            <person name="Henrissat B."/>
            <person name="Kohler A."/>
            <person name="Grigoriev I.V."/>
            <person name="Martin F.M."/>
            <person name="Hacquard S."/>
        </authorList>
    </citation>
    <scope>NUCLEOTIDE SEQUENCE [LARGE SCALE GENOMIC DNA]</scope>
    <source>
        <strain evidence="3 4">MPI-CAGE-CH-0241</strain>
    </source>
</reference>
<keyword evidence="2" id="KW-0472">Membrane</keyword>
<dbReference type="PANTHER" id="PTHR35392">
    <property type="entry name" value="ZN(II)2CYS6 TRANSCRIPTION FACTOR (EUROFUNG)-RELATED-RELATED"/>
    <property type="match status" value="1"/>
</dbReference>
<dbReference type="Proteomes" id="UP000777438">
    <property type="component" value="Unassembled WGS sequence"/>
</dbReference>
<name>A0A9P8WF37_9HYPO</name>
<evidence type="ECO:0000256" key="2">
    <source>
        <dbReference type="SAM" id="Phobius"/>
    </source>
</evidence>
<feature type="compositionally biased region" description="Polar residues" evidence="1">
    <location>
        <begin position="18"/>
        <end position="29"/>
    </location>
</feature>
<proteinExistence type="predicted"/>
<evidence type="ECO:0000256" key="1">
    <source>
        <dbReference type="SAM" id="MobiDB-lite"/>
    </source>
</evidence>
<protein>
    <submittedName>
        <fullName evidence="3">Uncharacterized protein</fullName>
    </submittedName>
</protein>
<sequence length="646" mass="72364">MSSRRHLIDFTATLAPRGSSSNHQHQCSMMQPRPSPRQWGPEELLCLQQASQVIGIRLSEIFRFAETVHNDSTPAGECSPSTVSTPDSVLQSSISGSAASAGSTLGDWAVNDLLTLQLAAKTIRVDFSRLLAFAEATIAPPSTPPQTRAEPPAPDLAESLAPARPTSNQPPGNAFVPALGNLGGEAPDLTRAAGIPFDTPLQHDYSSTFEDYALNNTICNGDTLHLPNPFVPYPSWELGDSSFDQPLTLTACERNPDAPGEECLRCQNRKYSFSKLPCLYFQITEITLFRTITDPIAKKPYKELAMRTELDVFGIYSLPSHCVGRTAFFELTQNLGSVLRLSATCFDVTTVSEFQFKLMKGLHTHPFRLTDVSVAREQIRAFIVNSMAPYVDNKLKMSSDDGFSQSIFMAARQRAAHDDKQEHHKFLANVLYLWTACRTIEGGWEFCGPESLDLAPRDGCIRLVDAPFIDYQFSAIMVQDILIPLRWQVLKQMKVLIHENKPHNWFAIFLASFILLHTYALLVKQQGAFARSRKATVKYTMMSLIKEIHMGAQALLTHFHHICKGQKPFEIDWDQDADSKLTQRMAKLSNDEVELMKRIAPVVKERASYFDQLMKTDNYESEHWFTGQLFVPTWTPPKTIEESPVV</sequence>
<feature type="transmembrane region" description="Helical" evidence="2">
    <location>
        <begin position="505"/>
        <end position="523"/>
    </location>
</feature>
<comment type="caution">
    <text evidence="3">The sequence shown here is derived from an EMBL/GenBank/DDBJ whole genome shotgun (WGS) entry which is preliminary data.</text>
</comment>
<accession>A0A9P8WF37</accession>
<organism evidence="3 4">
    <name type="scientific">Thelonectria olida</name>
    <dbReference type="NCBI Taxonomy" id="1576542"/>
    <lineage>
        <taxon>Eukaryota</taxon>
        <taxon>Fungi</taxon>
        <taxon>Dikarya</taxon>
        <taxon>Ascomycota</taxon>
        <taxon>Pezizomycotina</taxon>
        <taxon>Sordariomycetes</taxon>
        <taxon>Hypocreomycetidae</taxon>
        <taxon>Hypocreales</taxon>
        <taxon>Nectriaceae</taxon>
        <taxon>Thelonectria</taxon>
    </lineage>
</organism>
<feature type="region of interest" description="Disordered" evidence="1">
    <location>
        <begin position="15"/>
        <end position="35"/>
    </location>
</feature>
<keyword evidence="2" id="KW-1133">Transmembrane helix</keyword>
<gene>
    <name evidence="3" type="ORF">B0T10DRAFT_555592</name>
</gene>
<dbReference type="AlphaFoldDB" id="A0A9P8WF37"/>
<keyword evidence="2" id="KW-0812">Transmembrane</keyword>
<keyword evidence="4" id="KW-1185">Reference proteome</keyword>